<organism evidence="2 3">
    <name type="scientific">Stenotrophomonas maltophilia</name>
    <name type="common">Pseudomonas maltophilia</name>
    <name type="synonym">Xanthomonas maltophilia</name>
    <dbReference type="NCBI Taxonomy" id="40324"/>
    <lineage>
        <taxon>Bacteria</taxon>
        <taxon>Pseudomonadati</taxon>
        <taxon>Pseudomonadota</taxon>
        <taxon>Gammaproteobacteria</taxon>
        <taxon>Lysobacterales</taxon>
        <taxon>Lysobacteraceae</taxon>
        <taxon>Stenotrophomonas</taxon>
        <taxon>Stenotrophomonas maltophilia group</taxon>
    </lineage>
</organism>
<evidence type="ECO:0008006" key="4">
    <source>
        <dbReference type="Google" id="ProtNLM"/>
    </source>
</evidence>
<dbReference type="EMBL" id="RAUE01000010">
    <property type="protein sequence ID" value="MBA0310423.1"/>
    <property type="molecule type" value="Genomic_DNA"/>
</dbReference>
<comment type="caution">
    <text evidence="2">The sequence shown here is derived from an EMBL/GenBank/DDBJ whole genome shotgun (WGS) entry which is preliminary data.</text>
</comment>
<reference evidence="2" key="2">
    <citation type="journal article" date="2020" name="Front. Microbiol.">
        <title>Genetic Variants of the DSF Quorum Sensing System in Stenotrophomonas maltophilia Influence Virulence and Resistance Phenotypes Among Genotypically Diverse Clinical Isolates.</title>
        <authorList>
            <person name="Yero D."/>
            <person name="Huedo P."/>
            <person name="Conchillo-Sole O."/>
            <person name="Martinez-Servat S."/>
            <person name="Mamat U."/>
            <person name="Coves X."/>
            <person name="Llanas F."/>
            <person name="Roca I."/>
            <person name="Vila J."/>
            <person name="Schaible U.E."/>
            <person name="Daura X."/>
            <person name="Gibert I."/>
        </authorList>
    </citation>
    <scope>NUCLEOTIDE SEQUENCE</scope>
    <source>
        <strain evidence="2">OG156</strain>
    </source>
</reference>
<keyword evidence="1" id="KW-1133">Transmembrane helix</keyword>
<dbReference type="RefSeq" id="WP_180848917.1">
    <property type="nucleotide sequence ID" value="NZ_RAUE01000010.1"/>
</dbReference>
<keyword evidence="1" id="KW-0472">Membrane</keyword>
<sequence>MRHLALPFFCVVFLGVALGEAFANGVSSRFGAAFVVAAILWAVIAYIEIRAAWPPFAAAMQRRRAERQRPPLVADDTH</sequence>
<evidence type="ECO:0000256" key="1">
    <source>
        <dbReference type="SAM" id="Phobius"/>
    </source>
</evidence>
<dbReference type="Proteomes" id="UP000822271">
    <property type="component" value="Unassembled WGS sequence"/>
</dbReference>
<dbReference type="AlphaFoldDB" id="A0AAW3S1D8"/>
<gene>
    <name evidence="2" type="ORF">D7Y33_05240</name>
</gene>
<protein>
    <recommendedName>
        <fullName evidence="4">Transmembrane protein</fullName>
    </recommendedName>
</protein>
<reference evidence="2" key="1">
    <citation type="submission" date="2018-09" db="EMBL/GenBank/DDBJ databases">
        <authorList>
            <person name="Groschel M."/>
            <person name="Kohl T."/>
            <person name="Conchillo-Sole O."/>
            <person name="Mamat U."/>
            <person name="Yero D."/>
            <person name="Niemann S."/>
            <person name="Daura X."/>
            <person name="Gibert I."/>
        </authorList>
    </citation>
    <scope>NUCLEOTIDE SEQUENCE</scope>
    <source>
        <strain evidence="2">OG156</strain>
    </source>
</reference>
<proteinExistence type="predicted"/>
<feature type="transmembrane region" description="Helical" evidence="1">
    <location>
        <begin position="29"/>
        <end position="53"/>
    </location>
</feature>
<accession>A0AAW3S1D8</accession>
<evidence type="ECO:0000313" key="3">
    <source>
        <dbReference type="Proteomes" id="UP000822271"/>
    </source>
</evidence>
<name>A0AAW3S1D8_STEMA</name>
<keyword evidence="1" id="KW-0812">Transmembrane</keyword>
<evidence type="ECO:0000313" key="2">
    <source>
        <dbReference type="EMBL" id="MBA0310423.1"/>
    </source>
</evidence>